<dbReference type="EMBL" id="RCHS01002964">
    <property type="protein sequence ID" value="RMX44677.1"/>
    <property type="molecule type" value="Genomic_DNA"/>
</dbReference>
<gene>
    <name evidence="2" type="ORF">pdam_00023370</name>
</gene>
<feature type="compositionally biased region" description="Polar residues" evidence="1">
    <location>
        <begin position="117"/>
        <end position="130"/>
    </location>
</feature>
<evidence type="ECO:0000256" key="1">
    <source>
        <dbReference type="SAM" id="MobiDB-lite"/>
    </source>
</evidence>
<dbReference type="AlphaFoldDB" id="A0A3M6TTC5"/>
<organism evidence="2 3">
    <name type="scientific">Pocillopora damicornis</name>
    <name type="common">Cauliflower coral</name>
    <name type="synonym">Millepora damicornis</name>
    <dbReference type="NCBI Taxonomy" id="46731"/>
    <lineage>
        <taxon>Eukaryota</taxon>
        <taxon>Metazoa</taxon>
        <taxon>Cnidaria</taxon>
        <taxon>Anthozoa</taxon>
        <taxon>Hexacorallia</taxon>
        <taxon>Scleractinia</taxon>
        <taxon>Astrocoeniina</taxon>
        <taxon>Pocilloporidae</taxon>
        <taxon>Pocillopora</taxon>
    </lineage>
</organism>
<feature type="region of interest" description="Disordered" evidence="1">
    <location>
        <begin position="1"/>
        <end position="54"/>
    </location>
</feature>
<proteinExistence type="predicted"/>
<protein>
    <submittedName>
        <fullName evidence="2">Uncharacterized protein</fullName>
    </submittedName>
</protein>
<keyword evidence="3" id="KW-1185">Reference proteome</keyword>
<dbReference type="Proteomes" id="UP000275408">
    <property type="component" value="Unassembled WGS sequence"/>
</dbReference>
<comment type="caution">
    <text evidence="2">The sequence shown here is derived from an EMBL/GenBank/DDBJ whole genome shotgun (WGS) entry which is preliminary data.</text>
</comment>
<evidence type="ECO:0000313" key="3">
    <source>
        <dbReference type="Proteomes" id="UP000275408"/>
    </source>
</evidence>
<accession>A0A3M6TTC5</accession>
<name>A0A3M6TTC5_POCDA</name>
<reference evidence="2 3" key="1">
    <citation type="journal article" date="2018" name="Sci. Rep.">
        <title>Comparative analysis of the Pocillopora damicornis genome highlights role of immune system in coral evolution.</title>
        <authorList>
            <person name="Cunning R."/>
            <person name="Bay R.A."/>
            <person name="Gillette P."/>
            <person name="Baker A.C."/>
            <person name="Traylor-Knowles N."/>
        </authorList>
    </citation>
    <scope>NUCLEOTIDE SEQUENCE [LARGE SCALE GENOMIC DNA]</scope>
    <source>
        <strain evidence="2">RSMAS</strain>
        <tissue evidence="2">Whole animal</tissue>
    </source>
</reference>
<feature type="region of interest" description="Disordered" evidence="1">
    <location>
        <begin position="103"/>
        <end position="130"/>
    </location>
</feature>
<dbReference type="OrthoDB" id="10623785at2759"/>
<evidence type="ECO:0000313" key="2">
    <source>
        <dbReference type="EMBL" id="RMX44677.1"/>
    </source>
</evidence>
<sequence>MITDEESAAPKSSEKDHLAGSQYESVNPVEAAKLLRSANTSPDVSKTRYEPPPEDCEYAVVNKANKKEADLVYAQLAEFDHETDFAKPPKPPSYEPTVYADVEEMPPELPGREDPDSSQPTYANLETTGV</sequence>